<dbReference type="EMBL" id="FUYZ01000007">
    <property type="protein sequence ID" value="SKB97009.1"/>
    <property type="molecule type" value="Genomic_DNA"/>
</dbReference>
<reference evidence="1 2" key="1">
    <citation type="submission" date="2017-02" db="EMBL/GenBank/DDBJ databases">
        <authorList>
            <person name="Peterson S.W."/>
        </authorList>
    </citation>
    <scope>NUCLEOTIDE SEQUENCE [LARGE SCALE GENOMIC DNA]</scope>
    <source>
        <strain evidence="1 2">DSM 22323</strain>
    </source>
</reference>
<proteinExistence type="predicted"/>
<dbReference type="AlphaFoldDB" id="A0A1T5FLG0"/>
<dbReference type="Pfam" id="PF13585">
    <property type="entry name" value="CHU_C"/>
    <property type="match status" value="1"/>
</dbReference>
<dbReference type="SUPFAM" id="SSF49299">
    <property type="entry name" value="PKD domain"/>
    <property type="match status" value="1"/>
</dbReference>
<dbReference type="Gene3D" id="2.60.40.10">
    <property type="entry name" value="Immunoglobulins"/>
    <property type="match status" value="1"/>
</dbReference>
<dbReference type="NCBIfam" id="TIGR04131">
    <property type="entry name" value="Bac_Flav_CTERM"/>
    <property type="match status" value="1"/>
</dbReference>
<evidence type="ECO:0000313" key="1">
    <source>
        <dbReference type="EMBL" id="SKB97009.1"/>
    </source>
</evidence>
<dbReference type="InterPro" id="IPR013783">
    <property type="entry name" value="Ig-like_fold"/>
</dbReference>
<keyword evidence="2" id="KW-1185">Reference proteome</keyword>
<dbReference type="InterPro" id="IPR026341">
    <property type="entry name" value="T9SS_type_B"/>
</dbReference>
<dbReference type="InterPro" id="IPR035986">
    <property type="entry name" value="PKD_dom_sf"/>
</dbReference>
<dbReference type="NCBIfam" id="NF038133">
    <property type="entry name" value="choice_anch_L"/>
    <property type="match status" value="1"/>
</dbReference>
<organism evidence="1 2">
    <name type="scientific">Soonwooa buanensis</name>
    <dbReference type="NCBI Taxonomy" id="619805"/>
    <lineage>
        <taxon>Bacteria</taxon>
        <taxon>Pseudomonadati</taxon>
        <taxon>Bacteroidota</taxon>
        <taxon>Flavobacteriia</taxon>
        <taxon>Flavobacteriales</taxon>
        <taxon>Weeksellaceae</taxon>
        <taxon>Chryseobacterium group</taxon>
        <taxon>Soonwooa</taxon>
    </lineage>
</organism>
<evidence type="ECO:0000313" key="2">
    <source>
        <dbReference type="Proteomes" id="UP000191112"/>
    </source>
</evidence>
<protein>
    <submittedName>
        <fullName evidence="1">Gliding motility-associated C-terminal domain-containing protein</fullName>
    </submittedName>
</protein>
<gene>
    <name evidence="1" type="ORF">SAMN05660477_02128</name>
</gene>
<dbReference type="STRING" id="619805.SAMN05660477_02128"/>
<accession>A0A1T5FLG0</accession>
<dbReference type="InterPro" id="IPR049804">
    <property type="entry name" value="Choice_anch_L"/>
</dbReference>
<dbReference type="Proteomes" id="UP000191112">
    <property type="component" value="Unassembled WGS sequence"/>
</dbReference>
<name>A0A1T5FLG0_9FLAO</name>
<sequence>MLPRILNKKIGKQKMCKNLLHKLLFFNLIIFGYFSSNAQSISINTTSYTPDQLVKDIFVGNNQSCIAVDNIRVSGKEFSNGDKSWGYFNKATSDFPIKDGIILSTGRARAAAGPNSYIQSEGDSSWLSDPDLFEMLTNAGLPTDHLLNATVLEFDFTSYNKNSIAFDYMFLSEEYRPDNCDYSDAFAFLIKKADNSEHYKNIAVVPGTNIPVTSKTINGAEKCPSNVQYFGSFNAYDKPYYPTHNFNGETKILKAIANVEVGVKYSIKLVIADHGDTTGKYDSAVFLKGRSFGNKDLGPDWTENNGNALCEGTSRTIDATEVGATNYTWYKDGVQILSGNFPTYLVNYEDAGHYEVEIELNGTCSIKGQINIEGQTMPNFKNTTFKVCDEDFDNIYNVNLDDDNTKQILDSHPNFQIRYYENEPINTNNPTEVPINKISFTTDSKSVWIWVKPGNCDPVTKEITFSKNLNSTPKPHSDIPICDDKLEGSKEIDLLDYYKDIADNIEGIPQFYKTEDDAKKQNNVLNNTKVLLTSTSQNKYYIRYNQIGFCPDVEEIKFILKQPAKSDMPKEVTICKNTTTTLDAGEGPSPSTFFTSYEWSFKDPITQTNATTQKIENIPVGVYTVKLGYNACFYTQTVEVKEAPTAIIDAIDINGSTVTVKAIGGTAPYKYSLDDNTFPGNFQDSPTFTNVSLGNHTIYVKSNDDCGLVSRDFSVVNIANVISPNADGKNDVINLSELLNKTEAHFKVYNRNGVLVFEGNSANQFIWDGKQNGRVLPTGTYWYVADWIEPTSGKSQQLKSWILLKNY</sequence>